<keyword evidence="7" id="KW-0547">Nucleotide-binding</keyword>
<keyword evidence="10" id="KW-0472">Membrane</keyword>
<dbReference type="PANTHER" id="PTHR43790">
    <property type="entry name" value="CARBOHYDRATE TRANSPORT ATP-BINDING PROTEIN MG119-RELATED"/>
    <property type="match status" value="1"/>
</dbReference>
<evidence type="ECO:0000256" key="3">
    <source>
        <dbReference type="ARBA" id="ARBA00022475"/>
    </source>
</evidence>
<dbReference type="GO" id="GO:0016887">
    <property type="term" value="F:ATP hydrolysis activity"/>
    <property type="evidence" value="ECO:0007669"/>
    <property type="project" value="InterPro"/>
</dbReference>
<keyword evidence="2" id="KW-0813">Transport</keyword>
<keyword evidence="3" id="KW-1003">Cell membrane</keyword>
<evidence type="ECO:0000256" key="2">
    <source>
        <dbReference type="ARBA" id="ARBA00022448"/>
    </source>
</evidence>
<evidence type="ECO:0000256" key="5">
    <source>
        <dbReference type="ARBA" id="ARBA00022597"/>
    </source>
</evidence>
<dbReference type="CDD" id="cd03216">
    <property type="entry name" value="ABC_Carb_Monos_I"/>
    <property type="match status" value="1"/>
</dbReference>
<dbReference type="GO" id="GO:0005524">
    <property type="term" value="F:ATP binding"/>
    <property type="evidence" value="ECO:0007669"/>
    <property type="project" value="UniProtKB-KW"/>
</dbReference>
<dbReference type="FunFam" id="3.40.50.300:FF:000127">
    <property type="entry name" value="Ribose import ATP-binding protein RbsA"/>
    <property type="match status" value="1"/>
</dbReference>
<sequence>MTACHLELLGIRKRFGGVHALKGVDFDVAAGEVHVLLGENGAGKSTLMGVLSGAVRPDAGVIKLDGNPLNFASPRDAHAAGIAMIPQELDLVPGLDIAGNLFLGNEMTRWGVLAGAAMRRKAQDLLAHAGVSLDASLPVSSLRMGERQLVAIAKALSANARILIMDEPTAALSAVEADHLFSVVKELSERGVGIVYISHRLEEVTRIAHRVTVMRDGAVVGTTAPDAPQATLVQLLVGRPFSDLFPPRSEKIGAPILRLEHAAFESNIPRVGWQVPRDVSLTVHEGEIVGLAGIMGAGRTELLSTLYGFGTSGHWRGLVEVRGRPTALGHIKAARQAGIAYVTDDRRGTGLILNHTVAQNTVMSTLKRVTPFGLVSRALERREVIRALEDYDVRPRRPEAKVVNLSGGNQQKVVFAKELMSDPGLLLLDEPTRGVDVGAKAEIYRRLRSLAEQGLGVLVASSELPELIGLCDKIIVMHAGQTIQEFGPNPSEEAIRRVSEGEGLAA</sequence>
<dbReference type="Proteomes" id="UP000184693">
    <property type="component" value="Unassembled WGS sequence"/>
</dbReference>
<dbReference type="SMART" id="SM00382">
    <property type="entry name" value="AAA"/>
    <property type="match status" value="2"/>
</dbReference>
<keyword evidence="5" id="KW-0762">Sugar transport</keyword>
<evidence type="ECO:0000313" key="12">
    <source>
        <dbReference type="EMBL" id="SIO47776.1"/>
    </source>
</evidence>
<dbReference type="InterPro" id="IPR050107">
    <property type="entry name" value="ABC_carbohydrate_import_ATPase"/>
</dbReference>
<evidence type="ECO:0000256" key="10">
    <source>
        <dbReference type="ARBA" id="ARBA00023136"/>
    </source>
</evidence>
<evidence type="ECO:0000313" key="13">
    <source>
        <dbReference type="Proteomes" id="UP000184693"/>
    </source>
</evidence>
<evidence type="ECO:0000256" key="1">
    <source>
        <dbReference type="ARBA" id="ARBA00004202"/>
    </source>
</evidence>
<accession>A0A1N6JUR7</accession>
<dbReference type="Pfam" id="PF00005">
    <property type="entry name" value="ABC_tran"/>
    <property type="match status" value="2"/>
</dbReference>
<evidence type="ECO:0000256" key="7">
    <source>
        <dbReference type="ARBA" id="ARBA00022741"/>
    </source>
</evidence>
<evidence type="ECO:0000256" key="8">
    <source>
        <dbReference type="ARBA" id="ARBA00022840"/>
    </source>
</evidence>
<dbReference type="AlphaFoldDB" id="A0A1N6JUR7"/>
<proteinExistence type="predicted"/>
<organism evidence="12 13">
    <name type="scientific">Paraburkholderia phenazinium</name>
    <dbReference type="NCBI Taxonomy" id="60549"/>
    <lineage>
        <taxon>Bacteria</taxon>
        <taxon>Pseudomonadati</taxon>
        <taxon>Pseudomonadota</taxon>
        <taxon>Betaproteobacteria</taxon>
        <taxon>Burkholderiales</taxon>
        <taxon>Burkholderiaceae</taxon>
        <taxon>Paraburkholderia</taxon>
    </lineage>
</organism>
<dbReference type="Gene3D" id="3.40.50.300">
    <property type="entry name" value="P-loop containing nucleotide triphosphate hydrolases"/>
    <property type="match status" value="2"/>
</dbReference>
<feature type="domain" description="ABC transporter" evidence="11">
    <location>
        <begin position="6"/>
        <end position="241"/>
    </location>
</feature>
<reference evidence="12 13" key="1">
    <citation type="submission" date="2016-11" db="EMBL/GenBank/DDBJ databases">
        <authorList>
            <person name="Jaros S."/>
            <person name="Januszkiewicz K."/>
            <person name="Wedrychowicz H."/>
        </authorList>
    </citation>
    <scope>NUCLEOTIDE SEQUENCE [LARGE SCALE GENOMIC DNA]</scope>
    <source>
        <strain evidence="12 13">GAS86</strain>
    </source>
</reference>
<name>A0A1N6JUR7_9BURK</name>
<dbReference type="SUPFAM" id="SSF52540">
    <property type="entry name" value="P-loop containing nucleoside triphosphate hydrolases"/>
    <property type="match status" value="2"/>
</dbReference>
<evidence type="ECO:0000256" key="9">
    <source>
        <dbReference type="ARBA" id="ARBA00022967"/>
    </source>
</evidence>
<dbReference type="GO" id="GO:0005886">
    <property type="term" value="C:plasma membrane"/>
    <property type="evidence" value="ECO:0007669"/>
    <property type="project" value="UniProtKB-SubCell"/>
</dbReference>
<dbReference type="InterPro" id="IPR003439">
    <property type="entry name" value="ABC_transporter-like_ATP-bd"/>
</dbReference>
<dbReference type="InterPro" id="IPR027417">
    <property type="entry name" value="P-loop_NTPase"/>
</dbReference>
<evidence type="ECO:0000256" key="6">
    <source>
        <dbReference type="ARBA" id="ARBA00022737"/>
    </source>
</evidence>
<evidence type="ECO:0000256" key="4">
    <source>
        <dbReference type="ARBA" id="ARBA00022519"/>
    </source>
</evidence>
<dbReference type="InterPro" id="IPR017871">
    <property type="entry name" value="ABC_transporter-like_CS"/>
</dbReference>
<dbReference type="RefSeq" id="WP_074267072.1">
    <property type="nucleotide sequence ID" value="NZ_FSRM01000002.1"/>
</dbReference>
<dbReference type="EMBL" id="FSRM01000002">
    <property type="protein sequence ID" value="SIO47776.1"/>
    <property type="molecule type" value="Genomic_DNA"/>
</dbReference>
<evidence type="ECO:0000259" key="11">
    <source>
        <dbReference type="PROSITE" id="PS50893"/>
    </source>
</evidence>
<keyword evidence="6" id="KW-0677">Repeat</keyword>
<dbReference type="CDD" id="cd03215">
    <property type="entry name" value="ABC_Carb_Monos_II"/>
    <property type="match status" value="1"/>
</dbReference>
<keyword evidence="9" id="KW-1278">Translocase</keyword>
<dbReference type="PANTHER" id="PTHR43790:SF9">
    <property type="entry name" value="GALACTOFURANOSE TRANSPORTER ATP-BINDING PROTEIN YTFR"/>
    <property type="match status" value="1"/>
</dbReference>
<feature type="domain" description="ABC transporter" evidence="11">
    <location>
        <begin position="257"/>
        <end position="504"/>
    </location>
</feature>
<dbReference type="OrthoDB" id="9805029at2"/>
<dbReference type="PROSITE" id="PS00211">
    <property type="entry name" value="ABC_TRANSPORTER_1"/>
    <property type="match status" value="1"/>
</dbReference>
<comment type="subcellular location">
    <subcellularLocation>
        <location evidence="1">Cell membrane</location>
        <topology evidence="1">Peripheral membrane protein</topology>
    </subcellularLocation>
</comment>
<protein>
    <submittedName>
        <fullName evidence="12">Monosaccharide ABC transporter ATP-binding protein, CUT2 family</fullName>
    </submittedName>
</protein>
<keyword evidence="4" id="KW-0997">Cell inner membrane</keyword>
<dbReference type="InterPro" id="IPR003593">
    <property type="entry name" value="AAA+_ATPase"/>
</dbReference>
<keyword evidence="8 12" id="KW-0067">ATP-binding</keyword>
<dbReference type="PROSITE" id="PS50893">
    <property type="entry name" value="ABC_TRANSPORTER_2"/>
    <property type="match status" value="2"/>
</dbReference>
<gene>
    <name evidence="12" type="ORF">SAMN05444168_5043</name>
</gene>